<organism evidence="11 12">
    <name type="scientific">Cucurbita maxima</name>
    <name type="common">Pumpkin</name>
    <name type="synonym">Winter squash</name>
    <dbReference type="NCBI Taxonomy" id="3661"/>
    <lineage>
        <taxon>Eukaryota</taxon>
        <taxon>Viridiplantae</taxon>
        <taxon>Streptophyta</taxon>
        <taxon>Embryophyta</taxon>
        <taxon>Tracheophyta</taxon>
        <taxon>Spermatophyta</taxon>
        <taxon>Magnoliopsida</taxon>
        <taxon>eudicotyledons</taxon>
        <taxon>Gunneridae</taxon>
        <taxon>Pentapetalae</taxon>
        <taxon>rosids</taxon>
        <taxon>fabids</taxon>
        <taxon>Cucurbitales</taxon>
        <taxon>Cucurbitaceae</taxon>
        <taxon>Cucurbiteae</taxon>
        <taxon>Cucurbita</taxon>
    </lineage>
</organism>
<keyword evidence="11" id="KW-1185">Reference proteome</keyword>
<protein>
    <submittedName>
        <fullName evidence="12">Exopolygalacturonase-like</fullName>
    </submittedName>
</protein>
<dbReference type="GeneID" id="111488306"/>
<dbReference type="InterPro" id="IPR012334">
    <property type="entry name" value="Pectin_lyas_fold"/>
</dbReference>
<dbReference type="Proteomes" id="UP000504608">
    <property type="component" value="Unplaced"/>
</dbReference>
<proteinExistence type="inferred from homology"/>
<dbReference type="Pfam" id="PF00295">
    <property type="entry name" value="Glyco_hydro_28"/>
    <property type="match status" value="1"/>
</dbReference>
<evidence type="ECO:0000256" key="2">
    <source>
        <dbReference type="ARBA" id="ARBA00008834"/>
    </source>
</evidence>
<comment type="subcellular location">
    <subcellularLocation>
        <location evidence="1">Secreted</location>
        <location evidence="1">Cell wall</location>
    </subcellularLocation>
</comment>
<keyword evidence="5 9" id="KW-0378">Hydrolase</keyword>
<evidence type="ECO:0000313" key="12">
    <source>
        <dbReference type="RefSeq" id="XP_022991773.1"/>
    </source>
</evidence>
<keyword evidence="6 9" id="KW-0326">Glycosidase</keyword>
<keyword evidence="10" id="KW-0732">Signal</keyword>
<dbReference type="InterPro" id="IPR006626">
    <property type="entry name" value="PbH1"/>
</dbReference>
<evidence type="ECO:0000256" key="7">
    <source>
        <dbReference type="ARBA" id="ARBA00023316"/>
    </source>
</evidence>
<dbReference type="KEGG" id="cmax:111488306"/>
<dbReference type="FunFam" id="2.160.20.10:FF:000004">
    <property type="entry name" value="Pectin lyase-like superfamily protein"/>
    <property type="match status" value="1"/>
</dbReference>
<dbReference type="InterPro" id="IPR011050">
    <property type="entry name" value="Pectin_lyase_fold/virulence"/>
</dbReference>
<dbReference type="GO" id="GO:0005975">
    <property type="term" value="P:carbohydrate metabolic process"/>
    <property type="evidence" value="ECO:0007669"/>
    <property type="project" value="InterPro"/>
</dbReference>
<comment type="similarity">
    <text evidence="2 9">Belongs to the glycosyl hydrolase 28 family.</text>
</comment>
<dbReference type="SUPFAM" id="SSF51126">
    <property type="entry name" value="Pectin lyase-like"/>
    <property type="match status" value="1"/>
</dbReference>
<evidence type="ECO:0000256" key="4">
    <source>
        <dbReference type="ARBA" id="ARBA00022525"/>
    </source>
</evidence>
<evidence type="ECO:0000256" key="3">
    <source>
        <dbReference type="ARBA" id="ARBA00022512"/>
    </source>
</evidence>
<feature type="active site" evidence="8">
    <location>
        <position position="306"/>
    </location>
</feature>
<dbReference type="RefSeq" id="XP_022991773.1">
    <property type="nucleotide sequence ID" value="XM_023136005.1"/>
</dbReference>
<dbReference type="InterPro" id="IPR000743">
    <property type="entry name" value="Glyco_hydro_28"/>
</dbReference>
<evidence type="ECO:0000256" key="8">
    <source>
        <dbReference type="PROSITE-ProRule" id="PRU10052"/>
    </source>
</evidence>
<evidence type="ECO:0000256" key="1">
    <source>
        <dbReference type="ARBA" id="ARBA00004191"/>
    </source>
</evidence>
<dbReference type="SMART" id="SM00710">
    <property type="entry name" value="PbH1"/>
    <property type="match status" value="5"/>
</dbReference>
<evidence type="ECO:0000256" key="9">
    <source>
        <dbReference type="RuleBase" id="RU361169"/>
    </source>
</evidence>
<dbReference type="OrthoDB" id="187139at2759"/>
<evidence type="ECO:0000256" key="6">
    <source>
        <dbReference type="ARBA" id="ARBA00023295"/>
    </source>
</evidence>
<dbReference type="PROSITE" id="PS51257">
    <property type="entry name" value="PROKAR_LIPOPROTEIN"/>
    <property type="match status" value="1"/>
</dbReference>
<keyword evidence="4" id="KW-0964">Secreted</keyword>
<dbReference type="PROSITE" id="PS00502">
    <property type="entry name" value="POLYGALACTURONASE"/>
    <property type="match status" value="1"/>
</dbReference>
<keyword evidence="7" id="KW-0961">Cell wall biogenesis/degradation</keyword>
<evidence type="ECO:0000313" key="11">
    <source>
        <dbReference type="Proteomes" id="UP000504608"/>
    </source>
</evidence>
<dbReference type="GO" id="GO:0004650">
    <property type="term" value="F:polygalacturonase activity"/>
    <property type="evidence" value="ECO:0007669"/>
    <property type="project" value="InterPro"/>
</dbReference>
<feature type="chain" id="PRO_5027070822" evidence="10">
    <location>
        <begin position="28"/>
        <end position="461"/>
    </location>
</feature>
<gene>
    <name evidence="12" type="primary">LOC111488306</name>
</gene>
<sequence>MTTTRNLSLFQTLLLVLACQCCAEVAAVFDHVTGTANLIDGIVSTANQQHRPPAAPLPLGIRTPANRRGSVAINGTKAAVYLKGNGNAVFDVKKYGAKANGKSDDAQAFMTTWIAACRNTTGPAKFLIPKGIFLVGPVTFAGPCKSMPITIEIQGTVKATTDISEYSSPDWISIEGITGLILTGSGVFDGQGASAWPYNDCKINNNCQILPNSIKFTRLNHSIVDGLTSINSKGFHTSVFRCYNFTATNMNIMAPGNSPNTDGMHLSTSKLVTISSSTIGTGDDCVSIGHSCEKITVTNVTCGPGHGISIGSLGRYKTEKSVLDVLVQNCTIFNATNGARIKTWANTISGSAVGIVFDNIVMRKVKNPIIIDQTYGTKEKKASKWKISDVHFKNIRGTSTTNVAVLLECSELFPCEGVELRDINLSYGGASLKNTTTVSSCLNAKIKTFGVQNPPACVVQH</sequence>
<dbReference type="AlphaFoldDB" id="A0A6J1JX85"/>
<evidence type="ECO:0000256" key="10">
    <source>
        <dbReference type="SAM" id="SignalP"/>
    </source>
</evidence>
<dbReference type="Gene3D" id="2.160.20.10">
    <property type="entry name" value="Single-stranded right-handed beta-helix, Pectin lyase-like"/>
    <property type="match status" value="1"/>
</dbReference>
<dbReference type="PANTHER" id="PTHR31375">
    <property type="match status" value="1"/>
</dbReference>
<feature type="signal peptide" evidence="10">
    <location>
        <begin position="1"/>
        <end position="27"/>
    </location>
</feature>
<accession>A0A6J1JX85</accession>
<keyword evidence="3" id="KW-0134">Cell wall</keyword>
<dbReference type="GO" id="GO:0071555">
    <property type="term" value="P:cell wall organization"/>
    <property type="evidence" value="ECO:0007669"/>
    <property type="project" value="UniProtKB-KW"/>
</dbReference>
<reference evidence="12" key="1">
    <citation type="submission" date="2025-08" db="UniProtKB">
        <authorList>
            <consortium name="RefSeq"/>
        </authorList>
    </citation>
    <scope>IDENTIFICATION</scope>
    <source>
        <tissue evidence="12">Young leaves</tissue>
    </source>
</reference>
<name>A0A6J1JX85_CUCMA</name>
<evidence type="ECO:0000256" key="5">
    <source>
        <dbReference type="ARBA" id="ARBA00022801"/>
    </source>
</evidence>